<evidence type="ECO:0000256" key="1">
    <source>
        <dbReference type="ARBA" id="ARBA00022723"/>
    </source>
</evidence>
<name>A0A9N9L9H0_9HELO</name>
<dbReference type="GO" id="GO:0000981">
    <property type="term" value="F:DNA-binding transcription factor activity, RNA polymerase II-specific"/>
    <property type="evidence" value="ECO:0007669"/>
    <property type="project" value="InterPro"/>
</dbReference>
<dbReference type="GO" id="GO:0008967">
    <property type="term" value="F:phosphoglycolate phosphatase activity"/>
    <property type="evidence" value="ECO:0007669"/>
    <property type="project" value="TreeGrafter"/>
</dbReference>
<feature type="compositionally biased region" description="Polar residues" evidence="4">
    <location>
        <begin position="1"/>
        <end position="14"/>
    </location>
</feature>
<dbReference type="InterPro" id="IPR036412">
    <property type="entry name" value="HAD-like_sf"/>
</dbReference>
<dbReference type="SUPFAM" id="SSF57701">
    <property type="entry name" value="Zn2/Cys6 DNA-binding domain"/>
    <property type="match status" value="1"/>
</dbReference>
<gene>
    <name evidence="6" type="ORF">HYFRA_00013957</name>
</gene>
<dbReference type="PROSITE" id="PS50048">
    <property type="entry name" value="ZN2_CY6_FUNGAL_2"/>
    <property type="match status" value="1"/>
</dbReference>
<dbReference type="CDD" id="cd12148">
    <property type="entry name" value="fungal_TF_MHR"/>
    <property type="match status" value="1"/>
</dbReference>
<dbReference type="Gene3D" id="4.10.240.10">
    <property type="entry name" value="Zn(2)-C6 fungal-type DNA-binding domain"/>
    <property type="match status" value="1"/>
</dbReference>
<dbReference type="Pfam" id="PF13242">
    <property type="entry name" value="Hydrolase_like"/>
    <property type="match status" value="1"/>
</dbReference>
<organism evidence="6 7">
    <name type="scientific">Hymenoscyphus fraxineus</name>
    <dbReference type="NCBI Taxonomy" id="746836"/>
    <lineage>
        <taxon>Eukaryota</taxon>
        <taxon>Fungi</taxon>
        <taxon>Dikarya</taxon>
        <taxon>Ascomycota</taxon>
        <taxon>Pezizomycotina</taxon>
        <taxon>Leotiomycetes</taxon>
        <taxon>Helotiales</taxon>
        <taxon>Helotiaceae</taxon>
        <taxon>Hymenoscyphus</taxon>
    </lineage>
</organism>
<dbReference type="Pfam" id="PF04082">
    <property type="entry name" value="Fungal_trans"/>
    <property type="match status" value="1"/>
</dbReference>
<dbReference type="InterPro" id="IPR007219">
    <property type="entry name" value="XnlR_reg_dom"/>
</dbReference>
<dbReference type="InterPro" id="IPR006349">
    <property type="entry name" value="PGP_euk"/>
</dbReference>
<dbReference type="OrthoDB" id="39175at2759"/>
<proteinExistence type="predicted"/>
<keyword evidence="7" id="KW-1185">Reference proteome</keyword>
<dbReference type="NCBIfam" id="TIGR01452">
    <property type="entry name" value="PGP_euk"/>
    <property type="match status" value="1"/>
</dbReference>
<dbReference type="PROSITE" id="PS00463">
    <property type="entry name" value="ZN2_CY6_FUNGAL_1"/>
    <property type="match status" value="1"/>
</dbReference>
<dbReference type="GO" id="GO:0004035">
    <property type="term" value="F:alkaline phosphatase activity"/>
    <property type="evidence" value="ECO:0007669"/>
    <property type="project" value="TreeGrafter"/>
</dbReference>
<evidence type="ECO:0000256" key="2">
    <source>
        <dbReference type="ARBA" id="ARBA00022801"/>
    </source>
</evidence>
<evidence type="ECO:0000259" key="5">
    <source>
        <dbReference type="PROSITE" id="PS50048"/>
    </source>
</evidence>
<dbReference type="SMART" id="SM00066">
    <property type="entry name" value="GAL4"/>
    <property type="match status" value="1"/>
</dbReference>
<dbReference type="GO" id="GO:0006351">
    <property type="term" value="P:DNA-templated transcription"/>
    <property type="evidence" value="ECO:0007669"/>
    <property type="project" value="InterPro"/>
</dbReference>
<dbReference type="EMBL" id="CAJVRL010000112">
    <property type="protein sequence ID" value="CAG8961539.1"/>
    <property type="molecule type" value="Genomic_DNA"/>
</dbReference>
<dbReference type="PANTHER" id="PTHR19288:SF46">
    <property type="entry name" value="HALOACID DEHALOGENASE-LIKE HYDROLASE DOMAIN-CONTAINING PROTEIN 2"/>
    <property type="match status" value="1"/>
</dbReference>
<dbReference type="Pfam" id="PF13344">
    <property type="entry name" value="Hydrolase_6"/>
    <property type="match status" value="1"/>
</dbReference>
<keyword evidence="2" id="KW-0378">Hydrolase</keyword>
<accession>A0A9N9L9H0</accession>
<feature type="domain" description="Zn(2)-C6 fungal-type" evidence="5">
    <location>
        <begin position="21"/>
        <end position="50"/>
    </location>
</feature>
<dbReference type="InterPro" id="IPR036864">
    <property type="entry name" value="Zn2-C6_fun-type_DNA-bd_sf"/>
</dbReference>
<dbReference type="Gene3D" id="3.40.50.1000">
    <property type="entry name" value="HAD superfamily/HAD-like"/>
    <property type="match status" value="2"/>
</dbReference>
<evidence type="ECO:0000313" key="7">
    <source>
        <dbReference type="Proteomes" id="UP000696280"/>
    </source>
</evidence>
<evidence type="ECO:0000313" key="6">
    <source>
        <dbReference type="EMBL" id="CAG8961539.1"/>
    </source>
</evidence>
<dbReference type="PANTHER" id="PTHR19288">
    <property type="entry name" value="4-NITROPHENYLPHOSPHATASE-RELATED"/>
    <property type="match status" value="1"/>
</dbReference>
<dbReference type="GO" id="GO:0008270">
    <property type="term" value="F:zinc ion binding"/>
    <property type="evidence" value="ECO:0007669"/>
    <property type="project" value="InterPro"/>
</dbReference>
<dbReference type="AlphaFoldDB" id="A0A9N9L9H0"/>
<dbReference type="GO" id="GO:0005737">
    <property type="term" value="C:cytoplasm"/>
    <property type="evidence" value="ECO:0007669"/>
    <property type="project" value="TreeGrafter"/>
</dbReference>
<dbReference type="InterPro" id="IPR006357">
    <property type="entry name" value="HAD-SF_hydro_IIA"/>
</dbReference>
<dbReference type="SUPFAM" id="SSF56784">
    <property type="entry name" value="HAD-like"/>
    <property type="match status" value="1"/>
</dbReference>
<protein>
    <recommendedName>
        <fullName evidence="5">Zn(2)-C6 fungal-type domain-containing protein</fullName>
    </recommendedName>
</protein>
<dbReference type="NCBIfam" id="TIGR01460">
    <property type="entry name" value="HAD-SF-IIA"/>
    <property type="match status" value="1"/>
</dbReference>
<comment type="caution">
    <text evidence="6">The sequence shown here is derived from an EMBL/GenBank/DDBJ whole genome shotgun (WGS) entry which is preliminary data.</text>
</comment>
<dbReference type="InterPro" id="IPR001138">
    <property type="entry name" value="Zn2Cys6_DnaBD"/>
</dbReference>
<evidence type="ECO:0000256" key="4">
    <source>
        <dbReference type="SAM" id="MobiDB-lite"/>
    </source>
</evidence>
<dbReference type="InterPro" id="IPR023214">
    <property type="entry name" value="HAD_sf"/>
</dbReference>
<dbReference type="CDD" id="cd00067">
    <property type="entry name" value="GAL4"/>
    <property type="match status" value="1"/>
</dbReference>
<dbReference type="Pfam" id="PF00172">
    <property type="entry name" value="Zn_clus"/>
    <property type="match status" value="1"/>
</dbReference>
<keyword evidence="3" id="KW-0539">Nucleus</keyword>
<feature type="region of interest" description="Disordered" evidence="4">
    <location>
        <begin position="1"/>
        <end position="20"/>
    </location>
</feature>
<dbReference type="Proteomes" id="UP000696280">
    <property type="component" value="Unassembled WGS sequence"/>
</dbReference>
<sequence>MTSDGLGNQMGQQRITRRKGACGNCKKRKTRCNGEVECIQCKKSNLSCHYTETTQAKEKRGEINQLHVPEHGSYNYNLSEPLQSSIQNSFDMGAEGQHNTHNLPSPSSYLEQHTADTLPIPVPDSVIANQKLSMLVFQNCNSLSPLSCLPGHMDKYIKNQDLRKNGAQISTRLVSKIKNSLSEPSSDIKLPLIGKDHTFLYSPRITRLFIDAFFDETYYFRPYLQRADFDRSFADFTISPTLVEPSFLALANAILALGNDLYVKRNSVVSNSESALARNMTQYFHTALYYRPYLSNGLHSRVKLQALLTMLLFCHSRNEVDLTKLLLSEALESIRSLRLSQEGWTSDNSKNEDFENTNLMHQLIYIIEKPFLLRHGLPSTIDEEVLDSPLLKRYNMEESHLMNPKIDWMTVHIKYAILCRSVSKTLYGGYRDRNLSESLTHIKRLHHAVLNWESLIPSEYRPIQNPIEEFSDQVLKKHSSISWDITLKFCEVMLAIHRWAIFEVVMPAELEAHYSRNIASSRTICLSISKQILGLAQLASPNDQKSEWALLHLPAVAFGIVFLDTTACWSSKHELAYLGIACGIYARLTISCPNGSFNIFDEINQLSIIANRNVSNVPAGTEIVLPVSEKVDEMWFLNNQAAFPDIYEESGLHGSSEGIIFTCKEVENNENENENDLIVRSARSEYSEAHALKKVRASTRTLSGPANRHSSPITACQSEGKKLNQSNMLPPCLTERTGETERFIADYDIVTVLSFAQVVKFHMRLTKYLGVIWSGNKAIIGVAKTIQSLENSGKRMIFVTNNSTESRSHQLAQLQNFGISCSIEQIFTSGYCTAIYLSQILNQRSQPKKRVFVIGNPGIVSELSEAGLSVIDSSTDAYFSEEVVLGHFEKIATGTPLHSDVGAVVVGMDLKFNYLKLCHAMHYIRNGALFIATNTDSTFPIFDTVFPAAGFISAALSHTLDAEPRVMGKPSQLMMEVVKKQYDLDLQRTCMVGDRLDTDIRFGVEGGLGGTLLVLTGVCGEDDLKKAEKNAGEGTLLPTAFARSFSVLDTEYEVSGLE</sequence>
<evidence type="ECO:0000256" key="3">
    <source>
        <dbReference type="ARBA" id="ARBA00023242"/>
    </source>
</evidence>
<dbReference type="GO" id="GO:0003677">
    <property type="term" value="F:DNA binding"/>
    <property type="evidence" value="ECO:0007669"/>
    <property type="project" value="InterPro"/>
</dbReference>
<reference evidence="6" key="1">
    <citation type="submission" date="2021-07" db="EMBL/GenBank/DDBJ databases">
        <authorList>
            <person name="Durling M."/>
        </authorList>
    </citation>
    <scope>NUCLEOTIDE SEQUENCE</scope>
</reference>
<keyword evidence="1" id="KW-0479">Metal-binding</keyword>